<reference evidence="14" key="1">
    <citation type="submission" date="2018-04" db="EMBL/GenBank/DDBJ databases">
        <title>Draft genome sequence of the Candidatus Spirobacillus cienkowskii, a pathogen of freshwater Daphnia species, reconstructed from hemolymph metagenomic reads.</title>
        <authorList>
            <person name="Bresciani L."/>
            <person name="Lemos L.N."/>
            <person name="Wale N."/>
            <person name="Lin J.Y."/>
            <person name="Fernandes G.R."/>
            <person name="Duffy M.A."/>
            <person name="Rodrigues J.M."/>
        </authorList>
    </citation>
    <scope>NUCLEOTIDE SEQUENCE [LARGE SCALE GENOMIC DNA]</scope>
    <source>
        <strain evidence="14">Binning01</strain>
    </source>
</reference>
<dbReference type="InterPro" id="IPR028629">
    <property type="entry name" value="Cas9"/>
</dbReference>
<dbReference type="Gene3D" id="3.30.420.10">
    <property type="entry name" value="Ribonuclease H-like superfamily/Ribonuclease H"/>
    <property type="match status" value="3"/>
</dbReference>
<protein>
    <recommendedName>
        <fullName evidence="12">CRISPR-associated endonuclease Cas9</fullName>
        <ecNumber evidence="12">3.1.-.-</ecNumber>
    </recommendedName>
</protein>
<evidence type="ECO:0000259" key="13">
    <source>
        <dbReference type="PROSITE" id="PS51749"/>
    </source>
</evidence>
<evidence type="ECO:0000256" key="1">
    <source>
        <dbReference type="ARBA" id="ARBA00001946"/>
    </source>
</evidence>
<evidence type="ECO:0000256" key="11">
    <source>
        <dbReference type="ARBA" id="ARBA00046380"/>
    </source>
</evidence>
<sequence>MLQTETTKKTTANNTLDTNNYTLGIDMGVASIGYAIIDESSKKIIHMGSRCFPSPATNTDNNAATRRLARAQRRNTARKVMRRHKLFTYLQKHSLLPPFTQTQLEMLHAPIPTEFCTVASKRREMVRRYAQLRNQIMTSLDATLFKEWLNFLEHRPHYAKTYLKKLPNIFIYFLRSIALDEQIDRYSLGRIIYFFGQRKGFLSNRKNLAKELVDEKKNKISSAVNSLAGHIQETKCRTLGEYLAKYVDINKETIRKRYTARSMYTHEYNLIISSQNSLVNKIKNEFDDNSVFDTIYKILFYQRPLKSVKKLIGGCELEEVLCGKKNIKRAKKCLLTSQEFRIWQSINNLKIVSTSNDPSERELKPHEKNSIFDICQKKAEVSLVTLAKDLKLKNEKFKNDMYFNKNKKKSEDKNAPTERRIIGNKTLSKIASAYKKIFELSKLEQEKIINAIISFDNSEILKKYFIEKKSIPELEAQKLANVSLEDGYLNYSSKAIKKLLPHMQNGKMLHEAIKLAGYTNSKNNKINDLLPAYVTINKYGNNPAVLRSLSQLRLVVNAIIKKYGKPKIIRVELARDLKLSNQEKSKIFKQNNANKLENKKITTELNEKKINVSASNIEKYKLWQECNYQCPYSGNCIGRDDLFGDNPIFDVEHIIPLSRSCDDSFANKTLCRNDINRNKKQNYTPFEAFSITDPDEYEKILMRVEKFNSPFKYKKLFRFKAQNIDTEFSARMLNDTRYASKLATQYLGLLYGGIVDSEGSQRVRVSSGQVTAILRKNWKLNKLLSQENTKTRLDHRHHAIDALVIALTNESAIKLINKSASRGEFKYENRFSKIEIIWPDLLQQTQKHLNKMLISFYISPKINALLHEETILSKKNENFYYRKNINEIKSYINNTEKYDKFVLDPALTNIIKNKYNENISNKPKNTKNAETENTEKKVIFDQTKIDTLPYLTVKNSSNKTSPFAKEANDKIYVKSFRNKTNYKETSVLEIGTGTQKRYVAKNSNHHISVFSTNTKDGNDFLISTYLDVFNRKKAGQSIILKKHPSDPEAKFLFYLKKSDIFEIEENGVKQYYIIIGFEADNRIKYSHIYDAQKKPTRKSINNLLKMKFKKLKISPLGEILQ</sequence>
<keyword evidence="3" id="KW-0479">Metal-binding</keyword>
<dbReference type="InterPro" id="IPR041383">
    <property type="entry name" value="RuvC_III"/>
</dbReference>
<dbReference type="InterPro" id="IPR040619">
    <property type="entry name" value="Cas9_alpha-helical_lobe"/>
</dbReference>
<evidence type="ECO:0000256" key="6">
    <source>
        <dbReference type="ARBA" id="ARBA00022842"/>
    </source>
</evidence>
<keyword evidence="4 12" id="KW-0255">Endonuclease</keyword>
<dbReference type="HAMAP" id="MF_01480">
    <property type="entry name" value="Cas9"/>
    <property type="match status" value="1"/>
</dbReference>
<dbReference type="GO" id="GO:0043571">
    <property type="term" value="P:maintenance of CRISPR repeat elements"/>
    <property type="evidence" value="ECO:0007669"/>
    <property type="project" value="UniProtKB-UniRule"/>
</dbReference>
<keyword evidence="8 12" id="KW-0051">Antiviral defense</keyword>
<dbReference type="Pfam" id="PF18470">
    <property type="entry name" value="Cas9_a"/>
    <property type="match status" value="1"/>
</dbReference>
<dbReference type="NCBIfam" id="TIGR01865">
    <property type="entry name" value="cas_Csn1"/>
    <property type="match status" value="1"/>
</dbReference>
<organism evidence="14 15">
    <name type="scientific">Spirobacillus cienkowskii</name>
    <dbReference type="NCBI Taxonomy" id="495820"/>
    <lineage>
        <taxon>Bacteria</taxon>
        <taxon>Pseudomonadati</taxon>
        <taxon>Bdellovibrionota</taxon>
        <taxon>Oligoflexia</taxon>
        <taxon>Silvanigrellales</taxon>
        <taxon>Spirobacillus</taxon>
    </lineage>
</organism>
<dbReference type="Pfam" id="PF13395">
    <property type="entry name" value="HNH_4"/>
    <property type="match status" value="1"/>
</dbReference>
<proteinExistence type="inferred from homology"/>
<dbReference type="Proteomes" id="UP000253934">
    <property type="component" value="Unassembled WGS sequence"/>
</dbReference>
<evidence type="ECO:0000256" key="3">
    <source>
        <dbReference type="ARBA" id="ARBA00022723"/>
    </source>
</evidence>
<dbReference type="EMBL" id="QOVW01000063">
    <property type="protein sequence ID" value="RDB36289.1"/>
    <property type="molecule type" value="Genomic_DNA"/>
</dbReference>
<feature type="domain" description="HNH Cas9-type" evidence="13">
    <location>
        <begin position="580"/>
        <end position="733"/>
    </location>
</feature>
<dbReference type="GO" id="GO:0003723">
    <property type="term" value="F:RNA binding"/>
    <property type="evidence" value="ECO:0007669"/>
    <property type="project" value="UniProtKB-UniRule"/>
</dbReference>
<evidence type="ECO:0000256" key="12">
    <source>
        <dbReference type="HAMAP-Rule" id="MF_01480"/>
    </source>
</evidence>
<gene>
    <name evidence="12 14" type="primary">cas9</name>
    <name evidence="14" type="ORF">DCC88_05795</name>
</gene>
<evidence type="ECO:0000256" key="10">
    <source>
        <dbReference type="ARBA" id="ARBA00023211"/>
    </source>
</evidence>
<feature type="active site" description="Proton acceptor for HNH nuclease domain" evidence="12">
    <location>
        <position position="653"/>
    </location>
</feature>
<dbReference type="InterPro" id="IPR003615">
    <property type="entry name" value="HNH_nuc"/>
</dbReference>
<keyword evidence="10" id="KW-0464">Manganese</keyword>
<dbReference type="InterPro" id="IPR033114">
    <property type="entry name" value="HNH_CAS9"/>
</dbReference>
<evidence type="ECO:0000256" key="8">
    <source>
        <dbReference type="ARBA" id="ARBA00023118"/>
    </source>
</evidence>
<evidence type="ECO:0000256" key="2">
    <source>
        <dbReference type="ARBA" id="ARBA00022722"/>
    </source>
</evidence>
<comment type="caution">
    <text evidence="12">Lacks conserved residue(s) required for the propagation of feature annotation.</text>
</comment>
<evidence type="ECO:0000256" key="5">
    <source>
        <dbReference type="ARBA" id="ARBA00022801"/>
    </source>
</evidence>
<comment type="caution">
    <text evidence="14">The sequence shown here is derived from an EMBL/GenBank/DDBJ whole genome shotgun (WGS) entry which is preliminary data.</text>
</comment>
<dbReference type="GO" id="GO:0051607">
    <property type="term" value="P:defense response to virus"/>
    <property type="evidence" value="ECO:0007669"/>
    <property type="project" value="UniProtKB-UniRule"/>
</dbReference>
<dbReference type="GO" id="GO:0004519">
    <property type="term" value="F:endonuclease activity"/>
    <property type="evidence" value="ECO:0007669"/>
    <property type="project" value="UniProtKB-UniRule"/>
</dbReference>
<comment type="function">
    <text evidence="12">CRISPR (clustered regularly interspaced short palindromic repeat) is an adaptive immune system that provides protection against mobile genetic elements (viruses, transposable elements and conjugative plasmids). CRISPR clusters contain spacers, sequences complementary to antecedent mobile elements, and target invading nucleic acids. CRISPR clusters are transcribed and processed into CRISPR RNA (crRNA). In type II CRISPR systems correct processing of pre-crRNA requires a trans-encoded small RNA (tracrRNA), endogenous ribonuclease 3 (rnc) and this protein. The tracrRNA serves as a guide for ribonuclease 3-aided processing of pre-crRNA. Subsequently Cas9/crRNA/tracrRNA endonucleolytically cleaves linear or circular dsDNA target complementary to the spacer; Cas9 is inactive in the absence of the 2 guide RNAs (gRNA). Cas9 recognizes the protospacer adjacent motif (PAM) in the CRISPR repeat sequences to help distinguish self versus nonself, as targets within the bacterial CRISPR locus do not have PAMs. PAM recognition is also required for catalytic activity.</text>
</comment>
<dbReference type="GO" id="GO:0003677">
    <property type="term" value="F:DNA binding"/>
    <property type="evidence" value="ECO:0007669"/>
    <property type="project" value="UniProtKB-UniRule"/>
</dbReference>
<comment type="similarity">
    <text evidence="12">Belongs to the CRISPR-associated Cas9 family.</text>
</comment>
<comment type="domain">
    <text evidence="12">Has 2 endonuclease domains. The discontinuous RuvC-like domain cleaves the target DNA noncomplementary to crRNA while the HNH nuclease domain cleaves the target DNA complementary to crRNA.</text>
</comment>
<dbReference type="AlphaFoldDB" id="A0A369KNP0"/>
<dbReference type="GO" id="GO:0046872">
    <property type="term" value="F:metal ion binding"/>
    <property type="evidence" value="ECO:0007669"/>
    <property type="project" value="UniProtKB-UniRule"/>
</dbReference>
<comment type="subunit">
    <text evidence="11 12">Monomer. Binds crRNA and tracrRNA.</text>
</comment>
<dbReference type="PROSITE" id="PS51749">
    <property type="entry name" value="HNH_CAS9"/>
    <property type="match status" value="1"/>
</dbReference>
<name>A0A369KNP0_9BACT</name>
<keyword evidence="9 12" id="KW-0238">DNA-binding</keyword>
<dbReference type="GO" id="GO:0016787">
    <property type="term" value="F:hydrolase activity"/>
    <property type="evidence" value="ECO:0007669"/>
    <property type="project" value="UniProtKB-KW"/>
</dbReference>
<keyword evidence="6" id="KW-0460">Magnesium</keyword>
<accession>A0A369KNP0</accession>
<evidence type="ECO:0000256" key="7">
    <source>
        <dbReference type="ARBA" id="ARBA00022884"/>
    </source>
</evidence>
<keyword evidence="15" id="KW-1185">Reference proteome</keyword>
<dbReference type="Pfam" id="PF18541">
    <property type="entry name" value="RuvC_III"/>
    <property type="match status" value="1"/>
</dbReference>
<evidence type="ECO:0000313" key="15">
    <source>
        <dbReference type="Proteomes" id="UP000253934"/>
    </source>
</evidence>
<dbReference type="EC" id="3.1.-.-" evidence="12"/>
<keyword evidence="7 12" id="KW-0694">RNA-binding</keyword>
<feature type="active site" description="For RuvC-like nuclease domain" evidence="12">
    <location>
        <position position="26"/>
    </location>
</feature>
<keyword evidence="2 12" id="KW-0540">Nuclease</keyword>
<evidence type="ECO:0000256" key="4">
    <source>
        <dbReference type="ARBA" id="ARBA00022759"/>
    </source>
</evidence>
<evidence type="ECO:0000313" key="14">
    <source>
        <dbReference type="EMBL" id="RDB36289.1"/>
    </source>
</evidence>
<comment type="cofactor">
    <cofactor evidence="1">
        <name>Mg(2+)</name>
        <dbReference type="ChEBI" id="CHEBI:18420"/>
    </cofactor>
</comment>
<dbReference type="InterPro" id="IPR036397">
    <property type="entry name" value="RNaseH_sf"/>
</dbReference>
<evidence type="ECO:0000256" key="9">
    <source>
        <dbReference type="ARBA" id="ARBA00023125"/>
    </source>
</evidence>
<keyword evidence="5 12" id="KW-0378">Hydrolase</keyword>